<evidence type="ECO:0000256" key="6">
    <source>
        <dbReference type="ARBA" id="ARBA00022917"/>
    </source>
</evidence>
<sequence>MDNYEKLLNRAIEQLPDEETTDERFTVPDAKLFSEGKATVLENFANIADVLRRDPDHLMKYLTRELGTAGKLEGGRAVFQGRFTRDQMDTNIQGYVEEYVICSECNRPDTSLEKNERVLILKCAACGAHRPVKKRQTTGTKAATTLEEGGTYQIRIEAVGSKGDGIAKFDKFTIFVPGAAKGQELSVKIKKITGFLAFAEKAQ</sequence>
<dbReference type="InterPro" id="IPR016190">
    <property type="entry name" value="Transl_init_fac_IF2/IF5_Zn-bd"/>
</dbReference>
<dbReference type="InterPro" id="IPR002792">
    <property type="entry name" value="TRAM_dom"/>
</dbReference>
<dbReference type="NCBIfam" id="NF008993">
    <property type="entry name" value="PRK12336.1"/>
    <property type="match status" value="1"/>
</dbReference>
<evidence type="ECO:0000313" key="12">
    <source>
        <dbReference type="Proteomes" id="UP001271789"/>
    </source>
</evidence>
<dbReference type="EMBL" id="JAWDKD010000025">
    <property type="protein sequence ID" value="MDV0447785.1"/>
    <property type="molecule type" value="Genomic_DNA"/>
</dbReference>
<name>A0AAE4ML22_9EURY</name>
<dbReference type="Pfam" id="PF01938">
    <property type="entry name" value="TRAM"/>
    <property type="match status" value="1"/>
</dbReference>
<dbReference type="HAMAP" id="MF_00232">
    <property type="entry name" value="eIF_2_beta"/>
    <property type="match status" value="1"/>
</dbReference>
<keyword evidence="12" id="KW-1185">Reference proteome</keyword>
<evidence type="ECO:0000313" key="11">
    <source>
        <dbReference type="EMBL" id="MDV0447785.1"/>
    </source>
</evidence>
<evidence type="ECO:0000256" key="2">
    <source>
        <dbReference type="ARBA" id="ARBA00010397"/>
    </source>
</evidence>
<evidence type="ECO:0000256" key="1">
    <source>
        <dbReference type="ARBA" id="ARBA00003323"/>
    </source>
</evidence>
<evidence type="ECO:0000256" key="3">
    <source>
        <dbReference type="ARBA" id="ARBA00011243"/>
    </source>
</evidence>
<dbReference type="PANTHER" id="PTHR23001:SF3">
    <property type="entry name" value="EUKARYOTIC TRANSLATION INITIATION FACTOR 2 SUBUNIT 2"/>
    <property type="match status" value="1"/>
</dbReference>
<dbReference type="Gene3D" id="2.40.50.140">
    <property type="entry name" value="Nucleic acid-binding proteins"/>
    <property type="match status" value="1"/>
</dbReference>
<comment type="caution">
    <text evidence="11">The sequence shown here is derived from an EMBL/GenBank/DDBJ whole genome shotgun (WGS) entry which is preliminary data.</text>
</comment>
<dbReference type="InterPro" id="IPR002735">
    <property type="entry name" value="Transl_init_fac_IF2/IF5_dom"/>
</dbReference>
<evidence type="ECO:0000256" key="9">
    <source>
        <dbReference type="HAMAP-Rule" id="MF_00232"/>
    </source>
</evidence>
<dbReference type="FunFam" id="3.30.30.170:FF:000001">
    <property type="entry name" value="Eukaryotic translation initiation factor 2 subunit"/>
    <property type="match status" value="1"/>
</dbReference>
<dbReference type="InterPro" id="IPR004458">
    <property type="entry name" value="TIF2_bsu_arc"/>
</dbReference>
<feature type="domain" description="TRAM" evidence="10">
    <location>
        <begin position="145"/>
        <end position="203"/>
    </location>
</feature>
<evidence type="ECO:0000256" key="5">
    <source>
        <dbReference type="ARBA" id="ARBA00022540"/>
    </source>
</evidence>
<dbReference type="NCBIfam" id="NF003067">
    <property type="entry name" value="PRK03988.1"/>
    <property type="match status" value="1"/>
</dbReference>
<dbReference type="InterPro" id="IPR012340">
    <property type="entry name" value="NA-bd_OB-fold"/>
</dbReference>
<dbReference type="SUPFAM" id="SSF100966">
    <property type="entry name" value="Translation initiation factor 2 beta, aIF2beta, N-terminal domain"/>
    <property type="match status" value="1"/>
</dbReference>
<dbReference type="GO" id="GO:0003743">
    <property type="term" value="F:translation initiation factor activity"/>
    <property type="evidence" value="ECO:0007669"/>
    <property type="project" value="UniProtKB-UniRule"/>
</dbReference>
<dbReference type="Proteomes" id="UP001271789">
    <property type="component" value="Unassembled WGS sequence"/>
</dbReference>
<dbReference type="RefSeq" id="WP_338100233.1">
    <property type="nucleotide sequence ID" value="NZ_JAWDKD010000025.1"/>
</dbReference>
<keyword evidence="5 9" id="KW-0396">Initiation factor</keyword>
<dbReference type="InterPro" id="IPR016189">
    <property type="entry name" value="Transl_init_fac_IF2/IF5_N"/>
</dbReference>
<dbReference type="SUPFAM" id="SSF75689">
    <property type="entry name" value="Zinc-binding domain of translation initiation factor 2 beta"/>
    <property type="match status" value="1"/>
</dbReference>
<comment type="subunit">
    <text evidence="3 9">Heterotrimer composed of an alpha, a beta and a gamma chain.</text>
</comment>
<evidence type="ECO:0000256" key="8">
    <source>
        <dbReference type="ARBA" id="ARBA00032408"/>
    </source>
</evidence>
<comment type="function">
    <text evidence="1 9">eIF-2 functions in the early steps of protein synthesis by forming a ternary complex with GTP and initiator tRNA.</text>
</comment>
<accession>A0AAE4ML22</accession>
<evidence type="ECO:0000256" key="4">
    <source>
        <dbReference type="ARBA" id="ARBA00022314"/>
    </source>
</evidence>
<dbReference type="NCBIfam" id="TIGR00311">
    <property type="entry name" value="aIF-2beta"/>
    <property type="match status" value="1"/>
</dbReference>
<comment type="similarity">
    <text evidence="2 9">Belongs to the eIF-2-beta/eIF-5 family.</text>
</comment>
<dbReference type="AlphaFoldDB" id="A0AAE4ML22"/>
<dbReference type="PANTHER" id="PTHR23001">
    <property type="entry name" value="EUKARYOTIC TRANSLATION INITIATION FACTOR"/>
    <property type="match status" value="1"/>
</dbReference>
<proteinExistence type="inferred from homology"/>
<dbReference type="SMART" id="SM00653">
    <property type="entry name" value="eIF2B_5"/>
    <property type="match status" value="1"/>
</dbReference>
<evidence type="ECO:0000259" key="10">
    <source>
        <dbReference type="PROSITE" id="PS50926"/>
    </source>
</evidence>
<organism evidence="11 12">
    <name type="scientific">Methanolapillus africanus</name>
    <dbReference type="NCBI Taxonomy" id="3028297"/>
    <lineage>
        <taxon>Archaea</taxon>
        <taxon>Methanobacteriati</taxon>
        <taxon>Methanobacteriota</taxon>
        <taxon>Stenosarchaea group</taxon>
        <taxon>Methanomicrobia</taxon>
        <taxon>Methanosarcinales</taxon>
        <taxon>Methanosarcinaceae</taxon>
        <taxon>Methanolapillus</taxon>
    </lineage>
</organism>
<evidence type="ECO:0000256" key="7">
    <source>
        <dbReference type="ARBA" id="ARBA00031466"/>
    </source>
</evidence>
<keyword evidence="6 9" id="KW-0648">Protein biosynthesis</keyword>
<dbReference type="PROSITE" id="PS50926">
    <property type="entry name" value="TRAM"/>
    <property type="match status" value="1"/>
</dbReference>
<gene>
    <name evidence="9" type="primary">eif2b</name>
    <name evidence="11" type="ORF">MsAg5_16990</name>
</gene>
<dbReference type="InterPro" id="IPR045196">
    <property type="entry name" value="IF2/IF5"/>
</dbReference>
<reference evidence="11" key="1">
    <citation type="submission" date="2023-06" db="EMBL/GenBank/DDBJ databases">
        <title>Genome sequence of Methanosarcinaceae archaeon Ag5.</title>
        <authorList>
            <person name="Protasov E."/>
            <person name="Platt K."/>
            <person name="Poehlein A."/>
            <person name="Daniel R."/>
            <person name="Brune A."/>
        </authorList>
    </citation>
    <scope>NUCLEOTIDE SEQUENCE</scope>
    <source>
        <strain evidence="11">Ag5</strain>
    </source>
</reference>
<protein>
    <recommendedName>
        <fullName evidence="4 9">Translation initiation factor 2 subunit beta</fullName>
    </recommendedName>
    <alternativeName>
        <fullName evidence="7 9">aIF2-beta</fullName>
    </alternativeName>
    <alternativeName>
        <fullName evidence="8 9">eIF-2-beta</fullName>
    </alternativeName>
</protein>
<dbReference type="Pfam" id="PF01873">
    <property type="entry name" value="eIF-5_eIF-2B"/>
    <property type="match status" value="1"/>
</dbReference>
<dbReference type="SUPFAM" id="SSF50249">
    <property type="entry name" value="Nucleic acid-binding proteins"/>
    <property type="match status" value="1"/>
</dbReference>
<dbReference type="Gene3D" id="3.30.30.170">
    <property type="match status" value="1"/>
</dbReference>